<evidence type="ECO:0000313" key="7">
    <source>
        <dbReference type="Proteomes" id="UP000198825"/>
    </source>
</evidence>
<dbReference type="InterPro" id="IPR018193">
    <property type="entry name" value="Glyc_kinase_flavodox-like_fold"/>
</dbReference>
<comment type="similarity">
    <text evidence="1 4">Belongs to the glycerate kinase type-1 family.</text>
</comment>
<dbReference type="EMBL" id="LT629799">
    <property type="protein sequence ID" value="SDU97236.1"/>
    <property type="molecule type" value="Genomic_DNA"/>
</dbReference>
<dbReference type="PIRSF" id="PIRSF006078">
    <property type="entry name" value="GlxK"/>
    <property type="match status" value="1"/>
</dbReference>
<accession>A0A1H2MXF4</accession>
<keyword evidence="2 4" id="KW-0808">Transferase</keyword>
<sequence length="384" mass="37897">MVVAPDKFKGCLPAAGVAEALADGIRSVRPDVELLLLPVADGGDGTVTAALAAGFREVVVTIEGPTGEPVRAPYGVRGDRAVIELAAACGLDLLPGGRPAPLSASTYGLGQVLRHALEHGVHHVVLGLGGSASTDGGAGMVQALGARLLDGAGLELGRGGAALTDLATLDLDDLVALEGVRVVVASDVDHPLLGTYGAAAVFGPQKGAGPDEVRLLDDALTRWADVVAAATGQDRRDLPGAGAAGGTGFAALALLGASLRPGIDLVLELVGFDAAVRGASLVVTGEGSVDAQSLAGKAPVGVAAAAARAGVPTVAVAGRSLLAPGLAEAAGIGAVHPLSDLEADPARSIADAVPLLRRVGARIATQHLGPRAPGPEQAMSKEER</sequence>
<dbReference type="Proteomes" id="UP000198825">
    <property type="component" value="Chromosome I"/>
</dbReference>
<gene>
    <name evidence="6" type="ORF">SAMN04488544_2803</name>
</gene>
<dbReference type="Pfam" id="PF02595">
    <property type="entry name" value="Gly_kinase"/>
    <property type="match status" value="1"/>
</dbReference>
<feature type="region of interest" description="Disordered" evidence="5">
    <location>
        <begin position="364"/>
        <end position="384"/>
    </location>
</feature>
<dbReference type="GO" id="GO:0008887">
    <property type="term" value="F:glycerate kinase activity"/>
    <property type="evidence" value="ECO:0007669"/>
    <property type="project" value="UniProtKB-UniRule"/>
</dbReference>
<organism evidence="6 7">
    <name type="scientific">Microlunatus sagamiharensis</name>
    <dbReference type="NCBI Taxonomy" id="546874"/>
    <lineage>
        <taxon>Bacteria</taxon>
        <taxon>Bacillati</taxon>
        <taxon>Actinomycetota</taxon>
        <taxon>Actinomycetes</taxon>
        <taxon>Propionibacteriales</taxon>
        <taxon>Propionibacteriaceae</taxon>
        <taxon>Microlunatus</taxon>
    </lineage>
</organism>
<dbReference type="InterPro" id="IPR036129">
    <property type="entry name" value="Glycerate_kinase_sf"/>
</dbReference>
<dbReference type="NCBIfam" id="TIGR00045">
    <property type="entry name" value="glycerate kinase"/>
    <property type="match status" value="1"/>
</dbReference>
<evidence type="ECO:0000256" key="2">
    <source>
        <dbReference type="ARBA" id="ARBA00022679"/>
    </source>
</evidence>
<keyword evidence="7" id="KW-1185">Reference proteome</keyword>
<evidence type="ECO:0000256" key="4">
    <source>
        <dbReference type="PIRNR" id="PIRNR006078"/>
    </source>
</evidence>
<proteinExistence type="inferred from homology"/>
<dbReference type="PANTHER" id="PTHR21599">
    <property type="entry name" value="GLYCERATE KINASE"/>
    <property type="match status" value="1"/>
</dbReference>
<evidence type="ECO:0000313" key="6">
    <source>
        <dbReference type="EMBL" id="SDU97236.1"/>
    </source>
</evidence>
<keyword evidence="3 4" id="KW-0418">Kinase</keyword>
<dbReference type="Gene3D" id="3.40.50.10350">
    <property type="entry name" value="Glycerate kinase, domain 1"/>
    <property type="match status" value="1"/>
</dbReference>
<evidence type="ECO:0000256" key="1">
    <source>
        <dbReference type="ARBA" id="ARBA00006284"/>
    </source>
</evidence>
<dbReference type="InterPro" id="IPR004381">
    <property type="entry name" value="Glycerate_kinase"/>
</dbReference>
<dbReference type="SUPFAM" id="SSF110738">
    <property type="entry name" value="Glycerate kinase I"/>
    <property type="match status" value="1"/>
</dbReference>
<dbReference type="STRING" id="546874.SAMN04488544_2803"/>
<dbReference type="Gene3D" id="3.90.1510.10">
    <property type="entry name" value="Glycerate kinase, domain 2"/>
    <property type="match status" value="1"/>
</dbReference>
<protein>
    <submittedName>
        <fullName evidence="6">Glycerate kinase</fullName>
    </submittedName>
</protein>
<dbReference type="AlphaFoldDB" id="A0A1H2MXF4"/>
<reference evidence="7" key="1">
    <citation type="submission" date="2016-10" db="EMBL/GenBank/DDBJ databases">
        <authorList>
            <person name="Varghese N."/>
            <person name="Submissions S."/>
        </authorList>
    </citation>
    <scope>NUCLEOTIDE SEQUENCE [LARGE SCALE GENOMIC DNA]</scope>
    <source>
        <strain evidence="7">DSM 21743</strain>
    </source>
</reference>
<name>A0A1H2MXF4_9ACTN</name>
<dbReference type="PANTHER" id="PTHR21599:SF0">
    <property type="entry name" value="GLYCERATE KINASE"/>
    <property type="match status" value="1"/>
</dbReference>
<evidence type="ECO:0000256" key="3">
    <source>
        <dbReference type="ARBA" id="ARBA00022777"/>
    </source>
</evidence>
<dbReference type="GO" id="GO:0031388">
    <property type="term" value="P:organic acid phosphorylation"/>
    <property type="evidence" value="ECO:0007669"/>
    <property type="project" value="UniProtKB-UniRule"/>
</dbReference>
<evidence type="ECO:0000256" key="5">
    <source>
        <dbReference type="SAM" id="MobiDB-lite"/>
    </source>
</evidence>
<dbReference type="InterPro" id="IPR018197">
    <property type="entry name" value="Glycerate_kinase_RE-like"/>
</dbReference>